<comment type="caution">
    <text evidence="3">The sequence shown here is derived from an EMBL/GenBank/DDBJ whole genome shotgun (WGS) entry which is preliminary data.</text>
</comment>
<evidence type="ECO:0000313" key="4">
    <source>
        <dbReference type="Proteomes" id="UP000887116"/>
    </source>
</evidence>
<gene>
    <name evidence="3" type="primary">AVEN_271635_1</name>
    <name evidence="3" type="ORF">TNCT_552261</name>
</gene>
<evidence type="ECO:0000256" key="1">
    <source>
        <dbReference type="SAM" id="MobiDB-lite"/>
    </source>
</evidence>
<evidence type="ECO:0000259" key="2">
    <source>
        <dbReference type="Pfam" id="PF20700"/>
    </source>
</evidence>
<accession>A0A8X6FHE2</accession>
<feature type="domain" description="Mutator-like transposase" evidence="2">
    <location>
        <begin position="2"/>
        <end position="116"/>
    </location>
</feature>
<dbReference type="Proteomes" id="UP000887116">
    <property type="component" value="Unassembled WGS sequence"/>
</dbReference>
<feature type="compositionally biased region" description="Basic and acidic residues" evidence="1">
    <location>
        <begin position="243"/>
        <end position="253"/>
    </location>
</feature>
<protein>
    <recommendedName>
        <fullName evidence="2">Mutator-like transposase domain-containing protein</fullName>
    </recommendedName>
</protein>
<feature type="region of interest" description="Disordered" evidence="1">
    <location>
        <begin position="121"/>
        <end position="253"/>
    </location>
</feature>
<dbReference type="Pfam" id="PF20700">
    <property type="entry name" value="Mutator"/>
    <property type="match status" value="1"/>
</dbReference>
<dbReference type="AlphaFoldDB" id="A0A8X6FHE2"/>
<proteinExistence type="predicted"/>
<evidence type="ECO:0000313" key="3">
    <source>
        <dbReference type="EMBL" id="GFQ79692.1"/>
    </source>
</evidence>
<keyword evidence="4" id="KW-1185">Reference proteome</keyword>
<dbReference type="EMBL" id="BMAO01032099">
    <property type="protein sequence ID" value="GFQ79692.1"/>
    <property type="molecule type" value="Genomic_DNA"/>
</dbReference>
<organism evidence="3 4">
    <name type="scientific">Trichonephila clavata</name>
    <name type="common">Joro spider</name>
    <name type="synonym">Nephila clavata</name>
    <dbReference type="NCBI Taxonomy" id="2740835"/>
    <lineage>
        <taxon>Eukaryota</taxon>
        <taxon>Metazoa</taxon>
        <taxon>Ecdysozoa</taxon>
        <taxon>Arthropoda</taxon>
        <taxon>Chelicerata</taxon>
        <taxon>Arachnida</taxon>
        <taxon>Araneae</taxon>
        <taxon>Araneomorphae</taxon>
        <taxon>Entelegynae</taxon>
        <taxon>Araneoidea</taxon>
        <taxon>Nephilidae</taxon>
        <taxon>Trichonephila</taxon>
    </lineage>
</organism>
<sequence length="499" mass="54750">MLNDIFNNIAKCRYCDRSFCFDVAENKSSRRGLASSISATCKYCGSSHGSMTSNSVPAGYEVNLRFVYGMRCIGIGKSAAQTFCAMMNLPPPPAKFERLYTPIFNALETASSRSMAFLRAGVKSEPPQERATAESASLPERIPTPLVESASPPEKIPTPLVESASPPERIPTPLVESASPPERIPTPLVESAFPPVEQPADKIPTSPAESVSPSEKIPTPPAKSASPPENIPTPPAKRLVKSLPERPDTPLERVDPSVLMTGAHVEVTSRLPTPPLMTRCDKSTQTYSPRLGVSKRLLERTPLLLNKRLAIQPKTPVQQPPAIVLFVPDNHPVLKFEVLTVQAFRQHFHDLDALCNVLCPSGQSGKMLFLPFLCSFEPSKSEDYVLHRISERGHRAYIRGTWTECIKSDLYQKATVAWCYGGSQDLEQWGVTLGHTALQLLYSAPFPDPVVGVPEKCPICLEPMHFPPTQPNVDTRFKKGVWSGPRVPPAPSVGRLFEL</sequence>
<dbReference type="InterPro" id="IPR049012">
    <property type="entry name" value="Mutator_transp_dom"/>
</dbReference>
<name>A0A8X6FHE2_TRICU</name>
<dbReference type="OrthoDB" id="6429968at2759"/>
<reference evidence="3" key="1">
    <citation type="submission" date="2020-07" db="EMBL/GenBank/DDBJ databases">
        <title>Multicomponent nature underlies the extraordinary mechanical properties of spider dragline silk.</title>
        <authorList>
            <person name="Kono N."/>
            <person name="Nakamura H."/>
            <person name="Mori M."/>
            <person name="Yoshida Y."/>
            <person name="Ohtoshi R."/>
            <person name="Malay A.D."/>
            <person name="Moran D.A.P."/>
            <person name="Tomita M."/>
            <person name="Numata K."/>
            <person name="Arakawa K."/>
        </authorList>
    </citation>
    <scope>NUCLEOTIDE SEQUENCE</scope>
</reference>